<dbReference type="GO" id="GO:0045577">
    <property type="term" value="P:regulation of B cell differentiation"/>
    <property type="evidence" value="ECO:0007669"/>
    <property type="project" value="InterPro"/>
</dbReference>
<evidence type="ECO:0000313" key="5">
    <source>
        <dbReference type="EMBL" id="CAI5785893.1"/>
    </source>
</evidence>
<evidence type="ECO:0000259" key="4">
    <source>
        <dbReference type="Pfam" id="PF25830"/>
    </source>
</evidence>
<feature type="chain" id="PRO_5041290330" description="NFAM1 Ig-like domain-containing protein" evidence="3">
    <location>
        <begin position="21"/>
        <end position="252"/>
    </location>
</feature>
<dbReference type="EMBL" id="OX395135">
    <property type="protein sequence ID" value="CAI5785893.1"/>
    <property type="molecule type" value="Genomic_DNA"/>
</dbReference>
<keyword evidence="3" id="KW-0732">Signal</keyword>
<feature type="domain" description="NFAM1 Ig-like" evidence="4">
    <location>
        <begin position="29"/>
        <end position="132"/>
    </location>
</feature>
<feature type="transmembrane region" description="Helical" evidence="2">
    <location>
        <begin position="141"/>
        <end position="167"/>
    </location>
</feature>
<keyword evidence="2" id="KW-0812">Transmembrane</keyword>
<dbReference type="PANTHER" id="PTHR35680">
    <property type="entry name" value="NFAT ACTIVATION MOLECULE 1"/>
    <property type="match status" value="1"/>
</dbReference>
<dbReference type="GO" id="GO:0004888">
    <property type="term" value="F:transmembrane signaling receptor activity"/>
    <property type="evidence" value="ECO:0007669"/>
    <property type="project" value="InterPro"/>
</dbReference>
<dbReference type="Proteomes" id="UP001178461">
    <property type="component" value="Chromosome 10"/>
</dbReference>
<evidence type="ECO:0000256" key="1">
    <source>
        <dbReference type="SAM" id="MobiDB-lite"/>
    </source>
</evidence>
<dbReference type="PANTHER" id="PTHR35680:SF1">
    <property type="entry name" value="NFAT ACTIVATION MOLECULE 1"/>
    <property type="match status" value="1"/>
</dbReference>
<keyword evidence="2" id="KW-1133">Transmembrane helix</keyword>
<evidence type="ECO:0000256" key="3">
    <source>
        <dbReference type="SAM" id="SignalP"/>
    </source>
</evidence>
<feature type="signal peptide" evidence="3">
    <location>
        <begin position="1"/>
        <end position="20"/>
    </location>
</feature>
<proteinExistence type="predicted"/>
<dbReference type="Pfam" id="PF25830">
    <property type="entry name" value="Ig_NFAM1"/>
    <property type="match status" value="1"/>
</dbReference>
<dbReference type="GO" id="GO:0045121">
    <property type="term" value="C:membrane raft"/>
    <property type="evidence" value="ECO:0007669"/>
    <property type="project" value="TreeGrafter"/>
</dbReference>
<keyword evidence="6" id="KW-1185">Reference proteome</keyword>
<sequence length="252" mass="28842">MASSLYTVITLLWTLQDGGTLHVYNDRLIKIAFANEEINAICKTNVMYKPDYTKFILSYYRIDSESKEITVMQSLQSVEIPPGRENKSETLNYPFKIKPSMHSSVSGTYYCKALWILKNQVRRGNGTFILFREKGYTEPPLTMWMCLITITIILTVASIMGTVLLFWKREWRQIKKCPAQRPAPPHTSGSSEPPEPSYVELGPREPDVYFAINKSTGSPLHKKVPAVKVSQQKMQEITDVYENNTADLYENI</sequence>
<protein>
    <recommendedName>
        <fullName evidence="4">NFAM1 Ig-like domain-containing protein</fullName>
    </recommendedName>
</protein>
<dbReference type="InterPro" id="IPR033549">
    <property type="entry name" value="NFAM1"/>
</dbReference>
<evidence type="ECO:0000313" key="6">
    <source>
        <dbReference type="Proteomes" id="UP001178461"/>
    </source>
</evidence>
<gene>
    <name evidence="5" type="ORF">PODLI_1B016342</name>
</gene>
<dbReference type="GO" id="GO:0001819">
    <property type="term" value="P:positive regulation of cytokine production"/>
    <property type="evidence" value="ECO:0007669"/>
    <property type="project" value="InterPro"/>
</dbReference>
<dbReference type="GO" id="GO:0050861">
    <property type="term" value="P:positive regulation of B cell receptor signaling pathway"/>
    <property type="evidence" value="ECO:0007669"/>
    <property type="project" value="InterPro"/>
</dbReference>
<dbReference type="InterPro" id="IPR057883">
    <property type="entry name" value="Ig_NFAM1"/>
</dbReference>
<accession>A0AA35KYJ9</accession>
<dbReference type="AlphaFoldDB" id="A0AA35KYJ9"/>
<reference evidence="5" key="1">
    <citation type="submission" date="2022-12" db="EMBL/GenBank/DDBJ databases">
        <authorList>
            <person name="Alioto T."/>
            <person name="Alioto T."/>
            <person name="Gomez Garrido J."/>
        </authorList>
    </citation>
    <scope>NUCLEOTIDE SEQUENCE</scope>
</reference>
<keyword evidence="2" id="KW-0472">Membrane</keyword>
<evidence type="ECO:0000256" key="2">
    <source>
        <dbReference type="SAM" id="Phobius"/>
    </source>
</evidence>
<organism evidence="5 6">
    <name type="scientific">Podarcis lilfordi</name>
    <name type="common">Lilford's wall lizard</name>
    <dbReference type="NCBI Taxonomy" id="74358"/>
    <lineage>
        <taxon>Eukaryota</taxon>
        <taxon>Metazoa</taxon>
        <taxon>Chordata</taxon>
        <taxon>Craniata</taxon>
        <taxon>Vertebrata</taxon>
        <taxon>Euteleostomi</taxon>
        <taxon>Lepidosauria</taxon>
        <taxon>Squamata</taxon>
        <taxon>Bifurcata</taxon>
        <taxon>Unidentata</taxon>
        <taxon>Episquamata</taxon>
        <taxon>Laterata</taxon>
        <taxon>Lacertibaenia</taxon>
        <taxon>Lacertidae</taxon>
        <taxon>Podarcis</taxon>
    </lineage>
</organism>
<feature type="region of interest" description="Disordered" evidence="1">
    <location>
        <begin position="178"/>
        <end position="198"/>
    </location>
</feature>
<dbReference type="GO" id="GO:0050853">
    <property type="term" value="P:B cell receptor signaling pathway"/>
    <property type="evidence" value="ECO:0007669"/>
    <property type="project" value="TreeGrafter"/>
</dbReference>
<name>A0AA35KYJ9_9SAUR</name>